<reference evidence="2" key="1">
    <citation type="submission" date="2025-08" db="UniProtKB">
        <authorList>
            <consortium name="Ensembl"/>
        </authorList>
    </citation>
    <scope>IDENTIFICATION</scope>
</reference>
<name>A0A8C5UFK0_9PASS</name>
<keyword evidence="3" id="KW-1185">Reference proteome</keyword>
<evidence type="ECO:0000313" key="2">
    <source>
        <dbReference type="Ensembl" id="ENSMCSP00000019526.1"/>
    </source>
</evidence>
<feature type="compositionally biased region" description="Basic and acidic residues" evidence="1">
    <location>
        <begin position="37"/>
        <end position="50"/>
    </location>
</feature>
<protein>
    <submittedName>
        <fullName evidence="2">Uncharacterized protein</fullName>
    </submittedName>
</protein>
<accession>A0A8C5UFK0</accession>
<organism evidence="2 3">
    <name type="scientific">Malurus cyaneus samueli</name>
    <dbReference type="NCBI Taxonomy" id="2593467"/>
    <lineage>
        <taxon>Eukaryota</taxon>
        <taxon>Metazoa</taxon>
        <taxon>Chordata</taxon>
        <taxon>Craniata</taxon>
        <taxon>Vertebrata</taxon>
        <taxon>Euteleostomi</taxon>
        <taxon>Archelosauria</taxon>
        <taxon>Archosauria</taxon>
        <taxon>Dinosauria</taxon>
        <taxon>Saurischia</taxon>
        <taxon>Theropoda</taxon>
        <taxon>Coelurosauria</taxon>
        <taxon>Aves</taxon>
        <taxon>Neognathae</taxon>
        <taxon>Neoaves</taxon>
        <taxon>Telluraves</taxon>
        <taxon>Australaves</taxon>
        <taxon>Passeriformes</taxon>
        <taxon>Meliphagoidea</taxon>
        <taxon>Maluridae</taxon>
        <taxon>Malurus</taxon>
    </lineage>
</organism>
<feature type="region of interest" description="Disordered" evidence="1">
    <location>
        <begin position="37"/>
        <end position="65"/>
    </location>
</feature>
<evidence type="ECO:0000256" key="1">
    <source>
        <dbReference type="SAM" id="MobiDB-lite"/>
    </source>
</evidence>
<proteinExistence type="predicted"/>
<dbReference type="AlphaFoldDB" id="A0A8C5UFK0"/>
<sequence length="111" mass="12679">MSDPRQKLQKVCTRSAADPFWYLPYLESRVSPDERHFWRSRKSSEQHEALSDTQEQGQKEETAPALPEGVLGWHCHTFLLVSPLLPPLASCHESDNPLEFWVPATLVLAPK</sequence>
<reference evidence="2" key="2">
    <citation type="submission" date="2025-09" db="UniProtKB">
        <authorList>
            <consortium name="Ensembl"/>
        </authorList>
    </citation>
    <scope>IDENTIFICATION</scope>
</reference>
<evidence type="ECO:0000313" key="3">
    <source>
        <dbReference type="Proteomes" id="UP000694560"/>
    </source>
</evidence>
<dbReference type="Ensembl" id="ENSMCST00000020018.1">
    <property type="protein sequence ID" value="ENSMCSP00000019526.1"/>
    <property type="gene ID" value="ENSMCSG00000013704.1"/>
</dbReference>
<dbReference type="Proteomes" id="UP000694560">
    <property type="component" value="Unplaced"/>
</dbReference>